<dbReference type="InterPro" id="IPR003033">
    <property type="entry name" value="SCP2_sterol-bd_dom"/>
</dbReference>
<evidence type="ECO:0000313" key="3">
    <source>
        <dbReference type="EMBL" id="NYT86749.1"/>
    </source>
</evidence>
<evidence type="ECO:0000259" key="2">
    <source>
        <dbReference type="Pfam" id="PF02036"/>
    </source>
</evidence>
<comment type="function">
    <text evidence="1">Required for O(2)-independent ubiquinone (coenzyme Q) biosynthesis. Likely functions as an accessory factor.</text>
</comment>
<comment type="similarity">
    <text evidence="1">Belongs to the UbiT family.</text>
</comment>
<evidence type="ECO:0000313" key="4">
    <source>
        <dbReference type="Proteomes" id="UP000554144"/>
    </source>
</evidence>
<evidence type="ECO:0000256" key="1">
    <source>
        <dbReference type="HAMAP-Rule" id="MF_02231"/>
    </source>
</evidence>
<proteinExistence type="inferred from homology"/>
<dbReference type="Proteomes" id="UP000554144">
    <property type="component" value="Unassembled WGS sequence"/>
</dbReference>
<dbReference type="GO" id="GO:0006744">
    <property type="term" value="P:ubiquinone biosynthetic process"/>
    <property type="evidence" value="ECO:0007669"/>
    <property type="project" value="UniProtKB-UniRule"/>
</dbReference>
<dbReference type="Pfam" id="PF02036">
    <property type="entry name" value="SCP2"/>
    <property type="match status" value="1"/>
</dbReference>
<dbReference type="InterPro" id="IPR016830">
    <property type="entry name" value="UbiT"/>
</dbReference>
<protein>
    <recommendedName>
        <fullName evidence="1">Ubiquinone biosynthesis accessory factor UbiT</fullName>
    </recommendedName>
</protein>
<reference evidence="3 4" key="1">
    <citation type="submission" date="2020-07" db="EMBL/GenBank/DDBJ databases">
        <title>Taxonomic revisions and descriptions of new bacterial species based on genomic comparisons in the high-G+C-content subgroup of the family Alcaligenaceae.</title>
        <authorList>
            <person name="Szabo A."/>
            <person name="Felfoldi T."/>
        </authorList>
    </citation>
    <scope>NUCLEOTIDE SEQUENCE [LARGE SCALE GENOMIC DNA]</scope>
    <source>
        <strain evidence="3 4">DSM 25667</strain>
    </source>
</reference>
<dbReference type="HAMAP" id="MF_02231">
    <property type="entry name" value="UbiT"/>
    <property type="match status" value="1"/>
</dbReference>
<organism evidence="3 4">
    <name type="scientific">Pollutimonas harenae</name>
    <dbReference type="NCBI Taxonomy" id="657015"/>
    <lineage>
        <taxon>Bacteria</taxon>
        <taxon>Pseudomonadati</taxon>
        <taxon>Pseudomonadota</taxon>
        <taxon>Betaproteobacteria</taxon>
        <taxon>Burkholderiales</taxon>
        <taxon>Alcaligenaceae</taxon>
        <taxon>Pollutimonas</taxon>
    </lineage>
</organism>
<dbReference type="SUPFAM" id="SSF55718">
    <property type="entry name" value="SCP-like"/>
    <property type="match status" value="1"/>
</dbReference>
<dbReference type="UniPathway" id="UPA00232"/>
<sequence>MNSGNHSVPAPLSKLLAHLPAYPGSVLFAAGLNLALAQHLPVDTLHMLENRILRIQARDAAIAFDFVWSKGKFSAVAPGGDVALTIAAPLYDFYLLIQRKEDPDTLFFSRRLSMEGDTELGLLVKNTLDALDMSLFTPEQFLPGKMLGRLLPRVASKPGGF</sequence>
<keyword evidence="1" id="KW-0831">Ubiquinone biosynthesis</keyword>
<dbReference type="EMBL" id="JACCEV010000004">
    <property type="protein sequence ID" value="NYT86749.1"/>
    <property type="molecule type" value="Genomic_DNA"/>
</dbReference>
<keyword evidence="4" id="KW-1185">Reference proteome</keyword>
<name>A0A853H4A9_9BURK</name>
<comment type="pathway">
    <text evidence="1">Cofactor biosynthesis; ubiquinone biosynthesis.</text>
</comment>
<feature type="domain" description="SCP2" evidence="2">
    <location>
        <begin position="45"/>
        <end position="129"/>
    </location>
</feature>
<accession>A0A853H4A9</accession>
<comment type="caution">
    <text evidence="3">The sequence shown here is derived from an EMBL/GenBank/DDBJ whole genome shotgun (WGS) entry which is preliminary data.</text>
</comment>
<dbReference type="InterPro" id="IPR036527">
    <property type="entry name" value="SCP2_sterol-bd_dom_sf"/>
</dbReference>
<dbReference type="AlphaFoldDB" id="A0A853H4A9"/>
<gene>
    <name evidence="1" type="primary">ubiT</name>
    <name evidence="3" type="ORF">H0A62_14150</name>
</gene>
<dbReference type="OrthoDB" id="5292463at2"/>
<dbReference type="RefSeq" id="WP_130039887.1">
    <property type="nucleotide sequence ID" value="NZ_JACCEV010000004.1"/>
</dbReference>